<organism evidence="3 4">
    <name type="scientific">Guptibacillus hwajinpoensis</name>
    <dbReference type="NCBI Taxonomy" id="208199"/>
    <lineage>
        <taxon>Bacteria</taxon>
        <taxon>Bacillati</taxon>
        <taxon>Bacillota</taxon>
        <taxon>Bacilli</taxon>
        <taxon>Bacillales</taxon>
        <taxon>Guptibacillaceae</taxon>
        <taxon>Guptibacillus</taxon>
    </lineage>
</organism>
<dbReference type="OrthoDB" id="9797829at2"/>
<dbReference type="PANTHER" id="PTHR46401:SF2">
    <property type="entry name" value="GLYCOSYLTRANSFERASE WBBK-RELATED"/>
    <property type="match status" value="1"/>
</dbReference>
<accession>A0A4U1MLR4</accession>
<comment type="caution">
    <text evidence="3">The sequence shown here is derived from an EMBL/GenBank/DDBJ whole genome shotgun (WGS) entry which is preliminary data.</text>
</comment>
<dbReference type="EMBL" id="SWFM01000001">
    <property type="protein sequence ID" value="TKD71857.1"/>
    <property type="molecule type" value="Genomic_DNA"/>
</dbReference>
<dbReference type="Gene3D" id="3.40.50.2000">
    <property type="entry name" value="Glycogen Phosphorylase B"/>
    <property type="match status" value="2"/>
</dbReference>
<dbReference type="RefSeq" id="WP_136945710.1">
    <property type="nucleotide sequence ID" value="NZ_SWFM01000001.1"/>
</dbReference>
<dbReference type="InterPro" id="IPR001296">
    <property type="entry name" value="Glyco_trans_1"/>
</dbReference>
<gene>
    <name evidence="3" type="ORF">FBF83_03390</name>
</gene>
<dbReference type="GO" id="GO:0009103">
    <property type="term" value="P:lipopolysaccharide biosynthetic process"/>
    <property type="evidence" value="ECO:0007669"/>
    <property type="project" value="TreeGrafter"/>
</dbReference>
<dbReference type="SUPFAM" id="SSF53756">
    <property type="entry name" value="UDP-Glycosyltransferase/glycogen phosphorylase"/>
    <property type="match status" value="1"/>
</dbReference>
<proteinExistence type="predicted"/>
<evidence type="ECO:0000256" key="1">
    <source>
        <dbReference type="ARBA" id="ARBA00022679"/>
    </source>
</evidence>
<evidence type="ECO:0000259" key="2">
    <source>
        <dbReference type="Pfam" id="PF00534"/>
    </source>
</evidence>
<protein>
    <submittedName>
        <fullName evidence="3">Glycosyltransferase family 4 protein</fullName>
    </submittedName>
</protein>
<sequence length="345" mass="39238">MKFTFPILTLCKGGAQRMLAEVTNGLVEQGHEVIILMPPQGDVEFDIKAKLIRTKSPMIVETDYPNSDVIVSNYYLTVPQAQQASKNGKGVHVRFSLCYEPAFLPDNHITFPTYHVTPRIIVLSKWHRDLIKLNHGISGEIVPVGVSSSFKNLNIRKPDDQLEVSAVIRKVEGGFSWHREQTYLIQQLEMVKNRYNHIKINFFCPPAELASSSDLQKLKKNGKFRFYTPADDTELCYHYNQSDIFVNSSTYDTASLPGLEAMRCGAALATTYAGGNADYCRHEENCLISYRYENKLSEDIFRLIHNPRLREKLAKQGEQDAAAWTWTRSVNLFEQAITKLVAISR</sequence>
<reference evidence="3 4" key="1">
    <citation type="submission" date="2019-04" db="EMBL/GenBank/DDBJ databases">
        <title>Genome sequence of Bacillus hwajinpoensis strain Y2.</title>
        <authorList>
            <person name="Fair J.L."/>
            <person name="Maclea K.S."/>
        </authorList>
    </citation>
    <scope>NUCLEOTIDE SEQUENCE [LARGE SCALE GENOMIC DNA]</scope>
    <source>
        <strain evidence="3 4">Y2</strain>
    </source>
</reference>
<name>A0A4U1MLR4_9BACL</name>
<dbReference type="Proteomes" id="UP000310541">
    <property type="component" value="Unassembled WGS sequence"/>
</dbReference>
<keyword evidence="1 3" id="KW-0808">Transferase</keyword>
<dbReference type="PANTHER" id="PTHR46401">
    <property type="entry name" value="GLYCOSYLTRANSFERASE WBBK-RELATED"/>
    <property type="match status" value="1"/>
</dbReference>
<evidence type="ECO:0000313" key="3">
    <source>
        <dbReference type="EMBL" id="TKD71857.1"/>
    </source>
</evidence>
<dbReference type="AlphaFoldDB" id="A0A4U1MLR4"/>
<dbReference type="Pfam" id="PF00534">
    <property type="entry name" value="Glycos_transf_1"/>
    <property type="match status" value="1"/>
</dbReference>
<feature type="domain" description="Glycosyl transferase family 1" evidence="2">
    <location>
        <begin position="180"/>
        <end position="319"/>
    </location>
</feature>
<dbReference type="GO" id="GO:0016757">
    <property type="term" value="F:glycosyltransferase activity"/>
    <property type="evidence" value="ECO:0007669"/>
    <property type="project" value="InterPro"/>
</dbReference>
<dbReference type="CDD" id="cd03801">
    <property type="entry name" value="GT4_PimA-like"/>
    <property type="match status" value="1"/>
</dbReference>
<evidence type="ECO:0000313" key="4">
    <source>
        <dbReference type="Proteomes" id="UP000310541"/>
    </source>
</evidence>